<organism evidence="2 3">
    <name type="scientific">Nocardia macrotermitis</name>
    <dbReference type="NCBI Taxonomy" id="2585198"/>
    <lineage>
        <taxon>Bacteria</taxon>
        <taxon>Bacillati</taxon>
        <taxon>Actinomycetota</taxon>
        <taxon>Actinomycetes</taxon>
        <taxon>Mycobacteriales</taxon>
        <taxon>Nocardiaceae</taxon>
        <taxon>Nocardia</taxon>
    </lineage>
</organism>
<dbReference type="EMBL" id="WEGK01000006">
    <property type="protein sequence ID" value="MQY20113.1"/>
    <property type="molecule type" value="Genomic_DNA"/>
</dbReference>
<comment type="caution">
    <text evidence="2">The sequence shown here is derived from an EMBL/GenBank/DDBJ whole genome shotgun (WGS) entry which is preliminary data.</text>
</comment>
<evidence type="ECO:0000313" key="2">
    <source>
        <dbReference type="EMBL" id="MQY20113.1"/>
    </source>
</evidence>
<keyword evidence="1" id="KW-1133">Transmembrane helix</keyword>
<keyword evidence="1" id="KW-0472">Membrane</keyword>
<feature type="transmembrane region" description="Helical" evidence="1">
    <location>
        <begin position="120"/>
        <end position="142"/>
    </location>
</feature>
<dbReference type="Pfam" id="PF09933">
    <property type="entry name" value="DUF2165"/>
    <property type="match status" value="1"/>
</dbReference>
<gene>
    <name evidence="2" type="ORF">NRB20_32090</name>
</gene>
<feature type="transmembrane region" description="Helical" evidence="1">
    <location>
        <begin position="74"/>
        <end position="99"/>
    </location>
</feature>
<name>A0A7K0D306_9NOCA</name>
<evidence type="ECO:0000313" key="3">
    <source>
        <dbReference type="Proteomes" id="UP000438448"/>
    </source>
</evidence>
<keyword evidence="3" id="KW-1185">Reference proteome</keyword>
<dbReference type="InterPro" id="IPR018681">
    <property type="entry name" value="DUF2165_transmembrane"/>
</dbReference>
<feature type="transmembrane region" description="Helical" evidence="1">
    <location>
        <begin position="12"/>
        <end position="31"/>
    </location>
</feature>
<evidence type="ECO:0008006" key="4">
    <source>
        <dbReference type="Google" id="ProtNLM"/>
    </source>
</evidence>
<feature type="transmembrane region" description="Helical" evidence="1">
    <location>
        <begin position="154"/>
        <end position="172"/>
    </location>
</feature>
<protein>
    <recommendedName>
        <fullName evidence="4">Small integral membrane protein</fullName>
    </recommendedName>
</protein>
<evidence type="ECO:0000256" key="1">
    <source>
        <dbReference type="SAM" id="Phobius"/>
    </source>
</evidence>
<dbReference type="RefSeq" id="WP_194289874.1">
    <property type="nucleotide sequence ID" value="NZ_WEGK01000006.1"/>
</dbReference>
<sequence>MNIARRILDVIGTRHAAVAVLAAITGLYYLIVAVTNCVDTTTNRRGVADVLSMRSTIHTHATDWHAITNSTVALVVYILIVAWEYLTAGALLAGAAMWVRALSSRARRGPSIDLAAKLSSLGWTMAIMLFLGGFLTVAGEWFRMWANKEVNASSAALQNFLVAAIGLILVHLPSTDRVRA</sequence>
<accession>A0A7K0D306</accession>
<dbReference type="AlphaFoldDB" id="A0A7K0D306"/>
<reference evidence="2 3" key="1">
    <citation type="submission" date="2019-10" db="EMBL/GenBank/DDBJ databases">
        <title>Nocardia macrotermitis sp. nov. and Nocardia aurantia sp. nov., isolated from the gut of fungus growing-termite Macrotermes natalensis.</title>
        <authorList>
            <person name="Benndorf R."/>
            <person name="Schwitalla J."/>
            <person name="Martin K."/>
            <person name="De Beer W."/>
            <person name="Kaster A.-K."/>
            <person name="Vollmers J."/>
            <person name="Poulsen M."/>
            <person name="Beemelmanns C."/>
        </authorList>
    </citation>
    <scope>NUCLEOTIDE SEQUENCE [LARGE SCALE GENOMIC DNA]</scope>
    <source>
        <strain evidence="2 3">RB20</strain>
    </source>
</reference>
<proteinExistence type="predicted"/>
<keyword evidence="1" id="KW-0812">Transmembrane</keyword>
<dbReference type="Proteomes" id="UP000438448">
    <property type="component" value="Unassembled WGS sequence"/>
</dbReference>